<feature type="region of interest" description="Disordered" evidence="1">
    <location>
        <begin position="73"/>
        <end position="102"/>
    </location>
</feature>
<evidence type="ECO:0000256" key="1">
    <source>
        <dbReference type="SAM" id="MobiDB-lite"/>
    </source>
</evidence>
<feature type="region of interest" description="Disordered" evidence="1">
    <location>
        <begin position="1"/>
        <end position="43"/>
    </location>
</feature>
<name>A0ABN7SDM5_OIKDI</name>
<keyword evidence="3" id="KW-1185">Reference proteome</keyword>
<gene>
    <name evidence="2" type="ORF">OKIOD_LOCUS5639</name>
</gene>
<dbReference type="Proteomes" id="UP001158576">
    <property type="component" value="Chromosome XSR"/>
</dbReference>
<organism evidence="2 3">
    <name type="scientific">Oikopleura dioica</name>
    <name type="common">Tunicate</name>
    <dbReference type="NCBI Taxonomy" id="34765"/>
    <lineage>
        <taxon>Eukaryota</taxon>
        <taxon>Metazoa</taxon>
        <taxon>Chordata</taxon>
        <taxon>Tunicata</taxon>
        <taxon>Appendicularia</taxon>
        <taxon>Copelata</taxon>
        <taxon>Oikopleuridae</taxon>
        <taxon>Oikopleura</taxon>
    </lineage>
</organism>
<evidence type="ECO:0000313" key="2">
    <source>
        <dbReference type="EMBL" id="CAG5095210.1"/>
    </source>
</evidence>
<dbReference type="EMBL" id="OU015569">
    <property type="protein sequence ID" value="CAG5095210.1"/>
    <property type="molecule type" value="Genomic_DNA"/>
</dbReference>
<sequence>MDRQINNNTMAGMSRNTSRVLAPPGGRSNIFFGEDPPAPKTTAAAPKKVEVAPLLSAGGVATSAVQAAVKTADSATNTEAYDESASSFARNKSKNTVSQITF</sequence>
<accession>A0ABN7SDM5</accession>
<evidence type="ECO:0000313" key="3">
    <source>
        <dbReference type="Proteomes" id="UP001158576"/>
    </source>
</evidence>
<feature type="compositionally biased region" description="Polar residues" evidence="1">
    <location>
        <begin position="1"/>
        <end position="19"/>
    </location>
</feature>
<reference evidence="2 3" key="1">
    <citation type="submission" date="2021-04" db="EMBL/GenBank/DDBJ databases">
        <authorList>
            <person name="Bliznina A."/>
        </authorList>
    </citation>
    <scope>NUCLEOTIDE SEQUENCE [LARGE SCALE GENOMIC DNA]</scope>
</reference>
<proteinExistence type="predicted"/>
<protein>
    <submittedName>
        <fullName evidence="2">Oidioi.mRNA.OKI2018_I69.XSR.g14081.t1.cds</fullName>
    </submittedName>
</protein>